<name>A0A8C6MWH2_MUSSI</name>
<organism evidence="1 2">
    <name type="scientific">Mus spicilegus</name>
    <name type="common">Mound-building mouse</name>
    <dbReference type="NCBI Taxonomy" id="10103"/>
    <lineage>
        <taxon>Eukaryota</taxon>
        <taxon>Metazoa</taxon>
        <taxon>Chordata</taxon>
        <taxon>Craniata</taxon>
        <taxon>Vertebrata</taxon>
        <taxon>Euteleostomi</taxon>
        <taxon>Mammalia</taxon>
        <taxon>Eutheria</taxon>
        <taxon>Euarchontoglires</taxon>
        <taxon>Glires</taxon>
        <taxon>Rodentia</taxon>
        <taxon>Myomorpha</taxon>
        <taxon>Muroidea</taxon>
        <taxon>Muridae</taxon>
        <taxon>Murinae</taxon>
        <taxon>Mus</taxon>
        <taxon>Mus</taxon>
    </lineage>
</organism>
<accession>A0A8C6MWH2</accession>
<evidence type="ECO:0000313" key="2">
    <source>
        <dbReference type="Proteomes" id="UP000694415"/>
    </source>
</evidence>
<dbReference type="GeneTree" id="ENSGT01140000286669"/>
<keyword evidence="2" id="KW-1185">Reference proteome</keyword>
<dbReference type="AlphaFoldDB" id="A0A8C6MWH2"/>
<sequence length="115" mass="12598">MCICGCFERLQASGSYSQACIRIRGIRRSETWAHLTNSPAPFCYDCSGCVLSRILFGVLATHGGYWHAAALQYKPESQADSQSLQRVHYTQELLRVRAGAPGLCLLASERSLGAC</sequence>
<reference evidence="1" key="2">
    <citation type="submission" date="2025-09" db="UniProtKB">
        <authorList>
            <consortium name="Ensembl"/>
        </authorList>
    </citation>
    <scope>IDENTIFICATION</scope>
</reference>
<protein>
    <submittedName>
        <fullName evidence="1">Uncharacterized protein</fullName>
    </submittedName>
</protein>
<reference evidence="1" key="1">
    <citation type="submission" date="2025-08" db="UniProtKB">
        <authorList>
            <consortium name="Ensembl"/>
        </authorList>
    </citation>
    <scope>IDENTIFICATION</scope>
</reference>
<evidence type="ECO:0000313" key="1">
    <source>
        <dbReference type="Ensembl" id="ENSMSIP00000017453.1"/>
    </source>
</evidence>
<proteinExistence type="predicted"/>
<dbReference type="Ensembl" id="ENSMSIT00000022062.1">
    <property type="protein sequence ID" value="ENSMSIP00000017453.1"/>
    <property type="gene ID" value="ENSMSIG00000014900.1"/>
</dbReference>
<dbReference type="Proteomes" id="UP000694415">
    <property type="component" value="Unplaced"/>
</dbReference>